<dbReference type="KEGG" id="clg:Calag_1072"/>
<keyword evidence="5" id="KW-1185">Reference proteome</keyword>
<dbReference type="EMBL" id="CP003378">
    <property type="protein sequence ID" value="AFZ70794.1"/>
    <property type="molecule type" value="Genomic_DNA"/>
</dbReference>
<dbReference type="STRING" id="1056495.Calag_1072"/>
<sequence length="485" mass="54164">MSKKYKDSVSMKLLSSIIVVIIIIIGVAVFSLYYGSKQKLSTSTTIQTTSSSSSLPPQTITVFMYSGGGANFLNKTVIPMFEKQYPNIKVQLITVPYSQYFSAVSTAFQANSTQYDIVLYTHGTAYQFWPYLLPLNNSGINVSDLLNGAMADGGYYYNPTNGKNEMVGILFGSSFYILAYNTKLFNNTQLQQEFYNEYHFSLNPWTWKNWTQVLDVDQFFVSHNITKYGFLIADSASGNDIDYAYTAVYYWYYENNKTVSNGLPSGLPNWGIYFYGINSTGKFPMIALNTSVGIQALITYKELVNYEPNPLQLPVGYDNLPDLIAQNISPGAFMWNSQIDAIPKNYSKYLAFAPLPGGYAEPGPTFLGISKFSTHVKAAELFLQFLVSPQVQVLSSVPVSKIAFEQIISNTSIPYLIRERYNATLIASQKAYAGVGTGVPSQIPTLTTYLVDGIFSYLSNQTNNPQEVMNTITQKWINALQAYYS</sequence>
<evidence type="ECO:0000313" key="4">
    <source>
        <dbReference type="EMBL" id="AFZ70794.1"/>
    </source>
</evidence>
<evidence type="ECO:0000256" key="3">
    <source>
        <dbReference type="SAM" id="Phobius"/>
    </source>
</evidence>
<accession>L0ABJ4</accession>
<keyword evidence="2" id="KW-0813">Transport</keyword>
<dbReference type="HOGENOM" id="CLU_590033_0_0_2"/>
<keyword evidence="3" id="KW-1133">Transmembrane helix</keyword>
<keyword evidence="3" id="KW-0472">Membrane</keyword>
<dbReference type="InterPro" id="IPR050490">
    <property type="entry name" value="Bact_solute-bd_prot1"/>
</dbReference>
<dbReference type="eggNOG" id="arCOG00156">
    <property type="taxonomic scope" value="Archaea"/>
</dbReference>
<evidence type="ECO:0000256" key="1">
    <source>
        <dbReference type="ARBA" id="ARBA00008520"/>
    </source>
</evidence>
<comment type="similarity">
    <text evidence="1">Belongs to the bacterial solute-binding protein 1 family.</text>
</comment>
<protein>
    <submittedName>
        <fullName evidence="4">ABC-type sugar transport system, periplasmic component</fullName>
    </submittedName>
</protein>
<dbReference type="Proteomes" id="UP000010469">
    <property type="component" value="Chromosome"/>
</dbReference>
<reference evidence="5" key="1">
    <citation type="submission" date="2012-03" db="EMBL/GenBank/DDBJ databases">
        <title>Complete genome of Caldisphaera lagunensis DSM 15908.</title>
        <authorList>
            <person name="Lucas S."/>
            <person name="Copeland A."/>
            <person name="Lapidus A."/>
            <person name="Glavina del Rio T."/>
            <person name="Dalin E."/>
            <person name="Tice H."/>
            <person name="Bruce D."/>
            <person name="Goodwin L."/>
            <person name="Pitluck S."/>
            <person name="Peters L."/>
            <person name="Mikhailova N."/>
            <person name="Teshima H."/>
            <person name="Kyrpides N."/>
            <person name="Mavromatis K."/>
            <person name="Ivanova N."/>
            <person name="Brettin T."/>
            <person name="Detter J.C."/>
            <person name="Han C."/>
            <person name="Larimer F."/>
            <person name="Land M."/>
            <person name="Hauser L."/>
            <person name="Markowitz V."/>
            <person name="Cheng J.-F."/>
            <person name="Hugenholtz P."/>
            <person name="Woyke T."/>
            <person name="Wu D."/>
            <person name="Spring S."/>
            <person name="Schroeder M."/>
            <person name="Brambilla E."/>
            <person name="Klenk H.-P."/>
            <person name="Eisen J.A."/>
        </authorList>
    </citation>
    <scope>NUCLEOTIDE SEQUENCE [LARGE SCALE GENOMIC DNA]</scope>
    <source>
        <strain evidence="5">DSM 15908 / JCM 11604 / IC-154</strain>
    </source>
</reference>
<keyword evidence="3" id="KW-0812">Transmembrane</keyword>
<dbReference type="Gene3D" id="3.40.190.10">
    <property type="entry name" value="Periplasmic binding protein-like II"/>
    <property type="match status" value="1"/>
</dbReference>
<keyword evidence="4" id="KW-0762">Sugar transport</keyword>
<name>L0ABJ4_CALLD</name>
<dbReference type="RefSeq" id="WP_015232691.1">
    <property type="nucleotide sequence ID" value="NC_019791.1"/>
</dbReference>
<organism evidence="4 5">
    <name type="scientific">Caldisphaera lagunensis (strain DSM 15908 / JCM 11604 / ANMR 0165 / IC-154)</name>
    <dbReference type="NCBI Taxonomy" id="1056495"/>
    <lineage>
        <taxon>Archaea</taxon>
        <taxon>Thermoproteota</taxon>
        <taxon>Thermoprotei</taxon>
        <taxon>Acidilobales</taxon>
        <taxon>Caldisphaeraceae</taxon>
        <taxon>Caldisphaera</taxon>
    </lineage>
</organism>
<dbReference type="PANTHER" id="PTHR43649:SF29">
    <property type="entry name" value="OSMOPROTECTIVE COMPOUNDS-BINDING PROTEIN GGTB"/>
    <property type="match status" value="1"/>
</dbReference>
<dbReference type="OrthoDB" id="18034at2157"/>
<proteinExistence type="inferred from homology"/>
<dbReference type="GeneID" id="14212332"/>
<dbReference type="AlphaFoldDB" id="L0ABJ4"/>
<evidence type="ECO:0000313" key="5">
    <source>
        <dbReference type="Proteomes" id="UP000010469"/>
    </source>
</evidence>
<dbReference type="SUPFAM" id="SSF53850">
    <property type="entry name" value="Periplasmic binding protein-like II"/>
    <property type="match status" value="1"/>
</dbReference>
<gene>
    <name evidence="4" type="ordered locus">Calag_1072</name>
</gene>
<dbReference type="PANTHER" id="PTHR43649">
    <property type="entry name" value="ARABINOSE-BINDING PROTEIN-RELATED"/>
    <property type="match status" value="1"/>
</dbReference>
<feature type="transmembrane region" description="Helical" evidence="3">
    <location>
        <begin position="12"/>
        <end position="34"/>
    </location>
</feature>
<dbReference type="Pfam" id="PF01547">
    <property type="entry name" value="SBP_bac_1"/>
    <property type="match status" value="1"/>
</dbReference>
<dbReference type="InterPro" id="IPR006059">
    <property type="entry name" value="SBP"/>
</dbReference>
<dbReference type="InParanoid" id="L0ABJ4"/>
<evidence type="ECO:0000256" key="2">
    <source>
        <dbReference type="ARBA" id="ARBA00022448"/>
    </source>
</evidence>